<protein>
    <submittedName>
        <fullName evidence="1">Uncharacterized protein</fullName>
    </submittedName>
</protein>
<dbReference type="EMBL" id="JAYFSI010000014">
    <property type="protein sequence ID" value="MEA5366013.1"/>
    <property type="molecule type" value="Genomic_DNA"/>
</dbReference>
<comment type="caution">
    <text evidence="1">The sequence shown here is derived from an EMBL/GenBank/DDBJ whole genome shotgun (WGS) entry which is preliminary data.</text>
</comment>
<organism evidence="1 2">
    <name type="scientific">Amycolatopsis heterodermiae</name>
    <dbReference type="NCBI Taxonomy" id="3110235"/>
    <lineage>
        <taxon>Bacteria</taxon>
        <taxon>Bacillati</taxon>
        <taxon>Actinomycetota</taxon>
        <taxon>Actinomycetes</taxon>
        <taxon>Pseudonocardiales</taxon>
        <taxon>Pseudonocardiaceae</taxon>
        <taxon>Amycolatopsis</taxon>
    </lineage>
</organism>
<evidence type="ECO:0000313" key="2">
    <source>
        <dbReference type="Proteomes" id="UP001304298"/>
    </source>
</evidence>
<proteinExistence type="predicted"/>
<evidence type="ECO:0000313" key="1">
    <source>
        <dbReference type="EMBL" id="MEA5366013.1"/>
    </source>
</evidence>
<gene>
    <name evidence="1" type="ORF">VA596_41250</name>
</gene>
<dbReference type="RefSeq" id="WP_323334963.1">
    <property type="nucleotide sequence ID" value="NZ_JAYFSI010000014.1"/>
</dbReference>
<reference evidence="1 2" key="1">
    <citation type="submission" date="2023-12" db="EMBL/GenBank/DDBJ databases">
        <title>Amycolatopsis sp. V23-08.</title>
        <authorList>
            <person name="Somphong A."/>
        </authorList>
    </citation>
    <scope>NUCLEOTIDE SEQUENCE [LARGE SCALE GENOMIC DNA]</scope>
    <source>
        <strain evidence="1 2">V23-08</strain>
    </source>
</reference>
<dbReference type="InterPro" id="IPR011044">
    <property type="entry name" value="Quino_amine_DH_bsu"/>
</dbReference>
<dbReference type="SUPFAM" id="SSF50969">
    <property type="entry name" value="YVTN repeat-like/Quinoprotein amine dehydrogenase"/>
    <property type="match status" value="1"/>
</dbReference>
<accession>A0ABU5RIA3</accession>
<keyword evidence="2" id="KW-1185">Reference proteome</keyword>
<dbReference type="Proteomes" id="UP001304298">
    <property type="component" value="Unassembled WGS sequence"/>
</dbReference>
<sequence>MKALPCGHLAPAAGARVCAHLTTDNGPDCFRVLTGVATRYDLLCQVCADLDAPELLDACVGCFGRAEDDADLGWRGTPGILRHDRELPGTWTTTGCPVTPLNDRCLAALPDGWLALTAAGLVRIGGEHRLIGPVELPPEPPRERAGRGPALYTSGDGRFAAVVTDHGRYGAVVDLASGAVTLALDRQDYHADTTRFPVAFLDGGTGPLVVAATDWNRLDVFDAATGRLLTDRVTTHEENPEHYFDYFFGALLPSPSGRSLLVDGWAWHPVGIPLAIDCEAWLAGDRHAPEHGRALADRGYSWNTPMAWVGEDTVALQGIGDDEPMLDGVELRDARADRRTGMFAGPKGPMWGHQGLLYVTAEAGFEVWDPADGARVGFAEGFRPIAHREGAFAELRNDRLRIWVTGLEPGQ</sequence>
<name>A0ABU5RIA3_9PSEU</name>